<evidence type="ECO:0000259" key="1">
    <source>
        <dbReference type="Pfam" id="PF25002"/>
    </source>
</evidence>
<dbReference type="PANTHER" id="PTHR34960:SF1">
    <property type="entry name" value="EMB|CAB68146.1-RELATED"/>
    <property type="match status" value="1"/>
</dbReference>
<accession>A0AA88DCT3</accession>
<dbReference type="Proteomes" id="UP001187192">
    <property type="component" value="Unassembled WGS sequence"/>
</dbReference>
<evidence type="ECO:0000313" key="3">
    <source>
        <dbReference type="Proteomes" id="UP001187192"/>
    </source>
</evidence>
<dbReference type="AlphaFoldDB" id="A0AA88DCT3"/>
<sequence>MWRRKPKIDRKISRPQAALQGLGTLYRRGTRAMSEIAVAHVADDVTDDELRLFLRALHRSGVTARADVVLLFASSSSSPKFDSVIRDENDSFSELIRRHNKTTSSSKNLRQLLSFDVAQFKAGKKEAGEPLWGKRVRIGFGNNSDDSTQKLSYGSVIGFEASELDPENSLSGFLDHFPMSLRRWACYPMLFGRVRRNFKHIMLVDVKNLILLGDQLGLVRNRSPESVLVFVKSDNANSNNKHGKRNSDKATQSRYAVNSAVIMGGSRGIRRLSNAMLMEIVRAATAAQHKRRSAVTESGILNQLLGNEFLLKNVKLVKSAESVPDVSKLGLNSAAAGLLLSFSGHAVVRRGNSNGHDLKSLIMKQICSFEVDSSVYRDCLAKS</sequence>
<name>A0AA88DCT3_FICCA</name>
<organism evidence="2 3">
    <name type="scientific">Ficus carica</name>
    <name type="common">Common fig</name>
    <dbReference type="NCBI Taxonomy" id="3494"/>
    <lineage>
        <taxon>Eukaryota</taxon>
        <taxon>Viridiplantae</taxon>
        <taxon>Streptophyta</taxon>
        <taxon>Embryophyta</taxon>
        <taxon>Tracheophyta</taxon>
        <taxon>Spermatophyta</taxon>
        <taxon>Magnoliopsida</taxon>
        <taxon>eudicotyledons</taxon>
        <taxon>Gunneridae</taxon>
        <taxon>Pentapetalae</taxon>
        <taxon>rosids</taxon>
        <taxon>fabids</taxon>
        <taxon>Rosales</taxon>
        <taxon>Moraceae</taxon>
        <taxon>Ficeae</taxon>
        <taxon>Ficus</taxon>
    </lineage>
</organism>
<keyword evidence="3" id="KW-1185">Reference proteome</keyword>
<feature type="domain" description="DUF7780" evidence="1">
    <location>
        <begin position="17"/>
        <end position="322"/>
    </location>
</feature>
<dbReference type="EMBL" id="BTGU01000053">
    <property type="protein sequence ID" value="GMN54698.1"/>
    <property type="molecule type" value="Genomic_DNA"/>
</dbReference>
<comment type="caution">
    <text evidence="2">The sequence shown here is derived from an EMBL/GenBank/DDBJ whole genome shotgun (WGS) entry which is preliminary data.</text>
</comment>
<proteinExistence type="predicted"/>
<protein>
    <recommendedName>
        <fullName evidence="1">DUF7780 domain-containing protein</fullName>
    </recommendedName>
</protein>
<reference evidence="2" key="1">
    <citation type="submission" date="2023-07" db="EMBL/GenBank/DDBJ databases">
        <title>draft genome sequence of fig (Ficus carica).</title>
        <authorList>
            <person name="Takahashi T."/>
            <person name="Nishimura K."/>
        </authorList>
    </citation>
    <scope>NUCLEOTIDE SEQUENCE</scope>
</reference>
<evidence type="ECO:0000313" key="2">
    <source>
        <dbReference type="EMBL" id="GMN54698.1"/>
    </source>
</evidence>
<dbReference type="Pfam" id="PF25002">
    <property type="entry name" value="DUF7780"/>
    <property type="match status" value="1"/>
</dbReference>
<dbReference type="PANTHER" id="PTHR34960">
    <property type="entry name" value="EMB|CAB68146.1-RELATED"/>
    <property type="match status" value="1"/>
</dbReference>
<dbReference type="InterPro" id="IPR056682">
    <property type="entry name" value="DUF7780"/>
</dbReference>
<gene>
    <name evidence="2" type="ORF">TIFTF001_023818</name>
</gene>